<proteinExistence type="predicted"/>
<comment type="caution">
    <text evidence="4">The sequence shown here is derived from an EMBL/GenBank/DDBJ whole genome shotgun (WGS) entry which is preliminary data.</text>
</comment>
<evidence type="ECO:0000313" key="4">
    <source>
        <dbReference type="EMBL" id="MDT2829101.1"/>
    </source>
</evidence>
<dbReference type="GO" id="GO:0016787">
    <property type="term" value="F:hydrolase activity"/>
    <property type="evidence" value="ECO:0007669"/>
    <property type="project" value="UniProtKB-KW"/>
</dbReference>
<dbReference type="SUPFAM" id="SSF53590">
    <property type="entry name" value="Nucleoside hydrolase"/>
    <property type="match status" value="1"/>
</dbReference>
<dbReference type="InterPro" id="IPR023186">
    <property type="entry name" value="IUNH"/>
</dbReference>
<sequence>MRKIIYDCDNTFGLKNHDVDDGLTLFYLLGMNEIDLLGVTLSYGNGTIQEVQQMTQELQTRLRLDFSYYPSEKAVDYLIDQVNRFPNEITIIATGALTNLARAQEKDPAFFNKVQEVILMGGITQPLFVNQRPVKELNFSCDPLATKKVLLSQTKVTIMNGHMTAGAFFSREELENFLEAAGSLITSDKLCWIADSLQSWIEWNKEIFHFSGFCNWDMTTAVYLELPDLFSQEEYQLAGVQDSLSNGQLTLAQQSDYLVKMPQKLLDLTSFNQLVIQRMVQGLTRSID</sequence>
<gene>
    <name evidence="4" type="ORF">P7H59_11720</name>
</gene>
<evidence type="ECO:0000256" key="1">
    <source>
        <dbReference type="ARBA" id="ARBA00022801"/>
    </source>
</evidence>
<organism evidence="4 5">
    <name type="scientific">Enterococcus viikkiensis</name>
    <dbReference type="NCBI Taxonomy" id="930854"/>
    <lineage>
        <taxon>Bacteria</taxon>
        <taxon>Bacillati</taxon>
        <taxon>Bacillota</taxon>
        <taxon>Bacilli</taxon>
        <taxon>Lactobacillales</taxon>
        <taxon>Enterococcaceae</taxon>
        <taxon>Enterococcus</taxon>
    </lineage>
</organism>
<evidence type="ECO:0000259" key="3">
    <source>
        <dbReference type="Pfam" id="PF01156"/>
    </source>
</evidence>
<reference evidence="4 5" key="1">
    <citation type="submission" date="2023-03" db="EMBL/GenBank/DDBJ databases">
        <authorList>
            <person name="Shen W."/>
            <person name="Cai J."/>
        </authorList>
    </citation>
    <scope>NUCLEOTIDE SEQUENCE [LARGE SCALE GENOMIC DNA]</scope>
    <source>
        <strain evidence="4 5">B101</strain>
    </source>
</reference>
<dbReference type="Gene3D" id="3.90.245.10">
    <property type="entry name" value="Ribonucleoside hydrolase-like"/>
    <property type="match status" value="2"/>
</dbReference>
<evidence type="ECO:0000313" key="5">
    <source>
        <dbReference type="Proteomes" id="UP001265301"/>
    </source>
</evidence>
<dbReference type="PANTHER" id="PTHR12304:SF4">
    <property type="entry name" value="URIDINE NUCLEOSIDASE"/>
    <property type="match status" value="1"/>
</dbReference>
<keyword evidence="1 4" id="KW-0378">Hydrolase</keyword>
<accession>A0ABU3FT11</accession>
<feature type="domain" description="Inosine/uridine-preferring nucleoside hydrolase" evidence="3">
    <location>
        <begin position="71"/>
        <end position="254"/>
    </location>
</feature>
<keyword evidence="2" id="KW-0326">Glycosidase</keyword>
<protein>
    <submittedName>
        <fullName evidence="4">Nucleoside hydrolase</fullName>
    </submittedName>
</protein>
<dbReference type="PANTHER" id="PTHR12304">
    <property type="entry name" value="INOSINE-URIDINE PREFERRING NUCLEOSIDE HYDROLASE"/>
    <property type="match status" value="1"/>
</dbReference>
<dbReference type="InterPro" id="IPR001910">
    <property type="entry name" value="Inosine/uridine_hydrolase_dom"/>
</dbReference>
<evidence type="ECO:0000256" key="2">
    <source>
        <dbReference type="ARBA" id="ARBA00023295"/>
    </source>
</evidence>
<keyword evidence="5" id="KW-1185">Reference proteome</keyword>
<dbReference type="Pfam" id="PF01156">
    <property type="entry name" value="IU_nuc_hydro"/>
    <property type="match status" value="1"/>
</dbReference>
<dbReference type="InterPro" id="IPR036452">
    <property type="entry name" value="Ribo_hydro-like"/>
</dbReference>
<dbReference type="Proteomes" id="UP001265301">
    <property type="component" value="Unassembled WGS sequence"/>
</dbReference>
<dbReference type="EMBL" id="JARQBN010000028">
    <property type="protein sequence ID" value="MDT2829101.1"/>
    <property type="molecule type" value="Genomic_DNA"/>
</dbReference>
<name>A0ABU3FT11_9ENTE</name>
<dbReference type="RefSeq" id="WP_311819652.1">
    <property type="nucleotide sequence ID" value="NZ_JARQBN010000028.1"/>
</dbReference>